<accession>A7BCD4</accession>
<evidence type="ECO:0000313" key="2">
    <source>
        <dbReference type="Proteomes" id="UP000003553"/>
    </source>
</evidence>
<sequence>MFNMKVRLAGSVIDRASLVLYRSPVLITYYLQGAPE</sequence>
<dbReference type="Proteomes" id="UP000003553">
    <property type="component" value="Unassembled WGS sequence"/>
</dbReference>
<keyword evidence="2" id="KW-1185">Reference proteome</keyword>
<comment type="caution">
    <text evidence="1">The sequence shown here is derived from an EMBL/GenBank/DDBJ whole genome shotgun (WGS) entry which is preliminary data.</text>
</comment>
<protein>
    <submittedName>
        <fullName evidence="1">Uncharacterized protein</fullName>
    </submittedName>
</protein>
<dbReference type="HOGENOM" id="CLU_3354089_0_0_11"/>
<proteinExistence type="predicted"/>
<evidence type="ECO:0000313" key="1">
    <source>
        <dbReference type="EMBL" id="EDN80858.1"/>
    </source>
</evidence>
<dbReference type="EMBL" id="AAYI02000004">
    <property type="protein sequence ID" value="EDN80858.1"/>
    <property type="molecule type" value="Genomic_DNA"/>
</dbReference>
<reference evidence="1" key="1">
    <citation type="submission" date="2007-04" db="EMBL/GenBank/DDBJ databases">
        <authorList>
            <person name="Fulton L."/>
            <person name="Clifton S."/>
            <person name="Fulton B."/>
            <person name="Xu J."/>
            <person name="Minx P."/>
            <person name="Pepin K.H."/>
            <person name="Johnson M."/>
            <person name="Thiruvilangam P."/>
            <person name="Bhonagiri V."/>
            <person name="Nash W.E."/>
            <person name="Mardis E.R."/>
            <person name="Wilson R.K."/>
        </authorList>
    </citation>
    <scope>NUCLEOTIDE SEQUENCE [LARGE SCALE GENOMIC DNA]</scope>
    <source>
        <strain evidence="1">ATCC 17982</strain>
    </source>
</reference>
<dbReference type="AlphaFoldDB" id="A7BCD4"/>
<reference evidence="1" key="2">
    <citation type="submission" date="2015-05" db="EMBL/GenBank/DDBJ databases">
        <title>Draft genome sequence of Actinomyces odontolyticus (ATCC 17982).</title>
        <authorList>
            <person name="Sudarsanam P."/>
            <person name="Ley R."/>
            <person name="Guruge J."/>
            <person name="Turnbaugh P.J."/>
            <person name="Mahowald M."/>
            <person name="Liep D."/>
            <person name="Gordon J."/>
        </authorList>
    </citation>
    <scope>NUCLEOTIDE SEQUENCE</scope>
    <source>
        <strain evidence="1">ATCC 17982</strain>
    </source>
</reference>
<name>A7BCD4_9ACTO</name>
<organism evidence="1 2">
    <name type="scientific">Schaalia dentiphila ATCC 17982</name>
    <dbReference type="NCBI Taxonomy" id="411466"/>
    <lineage>
        <taxon>Bacteria</taxon>
        <taxon>Bacillati</taxon>
        <taxon>Actinomycetota</taxon>
        <taxon>Actinomycetes</taxon>
        <taxon>Actinomycetales</taxon>
        <taxon>Actinomycetaceae</taxon>
        <taxon>Schaalia</taxon>
        <taxon>Schaalia dentiphila</taxon>
    </lineage>
</organism>
<gene>
    <name evidence="1" type="ORF">ACTODO_01313</name>
</gene>